<dbReference type="Proteomes" id="UP001479290">
    <property type="component" value="Unassembled WGS sequence"/>
</dbReference>
<proteinExistence type="predicted"/>
<reference evidence="2 3" key="1">
    <citation type="submission" date="2024-05" db="EMBL/GenBank/DDBJ databases">
        <title>A high-quality chromosomal-level genome assembly of Topmouth culter (Culter alburnus).</title>
        <authorList>
            <person name="Zhao H."/>
        </authorList>
    </citation>
    <scope>NUCLEOTIDE SEQUENCE [LARGE SCALE GENOMIC DNA]</scope>
    <source>
        <strain evidence="2">CATC2023</strain>
        <tissue evidence="2">Muscle</tissue>
    </source>
</reference>
<protein>
    <submittedName>
        <fullName evidence="2">Uncharacterized protein</fullName>
    </submittedName>
</protein>
<organism evidence="2 3">
    <name type="scientific">Culter alburnus</name>
    <name type="common">Topmouth culter</name>
    <dbReference type="NCBI Taxonomy" id="194366"/>
    <lineage>
        <taxon>Eukaryota</taxon>
        <taxon>Metazoa</taxon>
        <taxon>Chordata</taxon>
        <taxon>Craniata</taxon>
        <taxon>Vertebrata</taxon>
        <taxon>Euteleostomi</taxon>
        <taxon>Actinopterygii</taxon>
        <taxon>Neopterygii</taxon>
        <taxon>Teleostei</taxon>
        <taxon>Ostariophysi</taxon>
        <taxon>Cypriniformes</taxon>
        <taxon>Xenocyprididae</taxon>
        <taxon>Xenocypridinae</taxon>
        <taxon>Culter</taxon>
    </lineage>
</organism>
<feature type="region of interest" description="Disordered" evidence="1">
    <location>
        <begin position="35"/>
        <end position="62"/>
    </location>
</feature>
<keyword evidence="3" id="KW-1185">Reference proteome</keyword>
<dbReference type="EMBL" id="JAWDJR010000005">
    <property type="protein sequence ID" value="KAK9975288.1"/>
    <property type="molecule type" value="Genomic_DNA"/>
</dbReference>
<name>A0AAW2AQ85_CULAL</name>
<evidence type="ECO:0000313" key="2">
    <source>
        <dbReference type="EMBL" id="KAK9975288.1"/>
    </source>
</evidence>
<dbReference type="AlphaFoldDB" id="A0AAW2AQ85"/>
<comment type="caution">
    <text evidence="2">The sequence shown here is derived from an EMBL/GenBank/DDBJ whole genome shotgun (WGS) entry which is preliminary data.</text>
</comment>
<evidence type="ECO:0000256" key="1">
    <source>
        <dbReference type="SAM" id="MobiDB-lite"/>
    </source>
</evidence>
<feature type="compositionally biased region" description="Polar residues" evidence="1">
    <location>
        <begin position="35"/>
        <end position="50"/>
    </location>
</feature>
<gene>
    <name evidence="2" type="ORF">ABG768_023341</name>
</gene>
<evidence type="ECO:0000313" key="3">
    <source>
        <dbReference type="Proteomes" id="UP001479290"/>
    </source>
</evidence>
<accession>A0AAW2AQ85</accession>
<sequence>MEYGFTMQPILDHIKAQAKIKGLHHIVNILEPYTNKSNMSRAVDKQNQTDTEMDDAEDSEES</sequence>
<feature type="compositionally biased region" description="Acidic residues" evidence="1">
    <location>
        <begin position="51"/>
        <end position="62"/>
    </location>
</feature>